<accession>A0A9P5NUQ2</accession>
<evidence type="ECO:0000313" key="1">
    <source>
        <dbReference type="EMBL" id="KAF8905832.1"/>
    </source>
</evidence>
<proteinExistence type="predicted"/>
<gene>
    <name evidence="1" type="ORF">CPB84DRAFT_1771291</name>
</gene>
<organism evidence="1 2">
    <name type="scientific">Gymnopilus junonius</name>
    <name type="common">Spectacular rustgill mushroom</name>
    <name type="synonym">Gymnopilus spectabilis subsp. junonius</name>
    <dbReference type="NCBI Taxonomy" id="109634"/>
    <lineage>
        <taxon>Eukaryota</taxon>
        <taxon>Fungi</taxon>
        <taxon>Dikarya</taxon>
        <taxon>Basidiomycota</taxon>
        <taxon>Agaricomycotina</taxon>
        <taxon>Agaricomycetes</taxon>
        <taxon>Agaricomycetidae</taxon>
        <taxon>Agaricales</taxon>
        <taxon>Agaricineae</taxon>
        <taxon>Hymenogastraceae</taxon>
        <taxon>Gymnopilus</taxon>
    </lineage>
</organism>
<reference evidence="1" key="1">
    <citation type="submission" date="2020-11" db="EMBL/GenBank/DDBJ databases">
        <authorList>
            <consortium name="DOE Joint Genome Institute"/>
            <person name="Ahrendt S."/>
            <person name="Riley R."/>
            <person name="Andreopoulos W."/>
            <person name="LaButti K."/>
            <person name="Pangilinan J."/>
            <person name="Ruiz-duenas F.J."/>
            <person name="Barrasa J.M."/>
            <person name="Sanchez-Garcia M."/>
            <person name="Camarero S."/>
            <person name="Miyauchi S."/>
            <person name="Serrano A."/>
            <person name="Linde D."/>
            <person name="Babiker R."/>
            <person name="Drula E."/>
            <person name="Ayuso-Fernandez I."/>
            <person name="Pacheco R."/>
            <person name="Padilla G."/>
            <person name="Ferreira P."/>
            <person name="Barriuso J."/>
            <person name="Kellner H."/>
            <person name="Castanera R."/>
            <person name="Alfaro M."/>
            <person name="Ramirez L."/>
            <person name="Pisabarro A.G."/>
            <person name="Kuo A."/>
            <person name="Tritt A."/>
            <person name="Lipzen A."/>
            <person name="He G."/>
            <person name="Yan M."/>
            <person name="Ng V."/>
            <person name="Cullen D."/>
            <person name="Martin F."/>
            <person name="Rosso M.-N."/>
            <person name="Henrissat B."/>
            <person name="Hibbett D."/>
            <person name="Martinez A.T."/>
            <person name="Grigoriev I.V."/>
        </authorList>
    </citation>
    <scope>NUCLEOTIDE SEQUENCE</scope>
    <source>
        <strain evidence="1">AH 44721</strain>
    </source>
</reference>
<dbReference type="AlphaFoldDB" id="A0A9P5NUQ2"/>
<feature type="non-terminal residue" evidence="1">
    <location>
        <position position="1"/>
    </location>
</feature>
<sequence>MTISQLSINSCSANFRDPKQGAPLHTDNTGGLISTTSQVLMRRPNFVHYSKAAERENGESSPYKWHEYVPGDEHHTRFRPILENHHVGREQGNATVQARPLSTSPQRSTSLLRRYLNKILPDDLKATLQSVSLSYNPDTGDFFVVMCFPTDKTIPTFQGSEDTWAPGCKIRMLSILLGRAADARHYQVVLWIIHWAHCHFNSTIKNNYLQLPPTCSSLTYVDIEHLNDPALAGSKLIPSNVKRFPHMHTLLWAGDARLFSKLLAKVSSHNLRSITIQSRIYTKDAHYILKCLSKTQAEDVEMESISDSVPPVPAFVRDNNSKELAPVVSHNIETLKLGLTDVADIGHLLDGLYLSALRSLELVLPKTSNPEVPLHYFAETKKSKVFIKPLEVVNIVCDDSTMKHLDAPVIGREIKKCLGPTVIQFRDLEGNTEASVAVFI</sequence>
<keyword evidence="2" id="KW-1185">Reference proteome</keyword>
<dbReference type="EMBL" id="JADNYJ010000021">
    <property type="protein sequence ID" value="KAF8905832.1"/>
    <property type="molecule type" value="Genomic_DNA"/>
</dbReference>
<dbReference type="Proteomes" id="UP000724874">
    <property type="component" value="Unassembled WGS sequence"/>
</dbReference>
<comment type="caution">
    <text evidence="1">The sequence shown here is derived from an EMBL/GenBank/DDBJ whole genome shotgun (WGS) entry which is preliminary data.</text>
</comment>
<name>A0A9P5NUQ2_GYMJU</name>
<evidence type="ECO:0000313" key="2">
    <source>
        <dbReference type="Proteomes" id="UP000724874"/>
    </source>
</evidence>
<protein>
    <submittedName>
        <fullName evidence="1">Uncharacterized protein</fullName>
    </submittedName>
</protein>